<keyword evidence="2" id="KW-1185">Reference proteome</keyword>
<sequence length="227" mass="25913">MWVPGMFSFADGATTNHYKYHFVTVFQSLAQAALTKGIKITDEMFAIVVVDFSDAQRLGFIDAFVDFMFQVQKGQRSQEELHSVAQTLLKGCEYHYDKSVTRVAHIGEVVPLETEAHFKGLCRKMRVTEDEKEFEKVVDILYREWPLISPWLDWWLAPEHGGMIFPTCRKMSSEVAYRLPSTTNAEEAMHSTVYKIAGKGNDIIDGFDGLIEVEKYHHNLHDVASGK</sequence>
<dbReference type="AlphaFoldDB" id="A0A4S8MLB4"/>
<evidence type="ECO:0000313" key="1">
    <source>
        <dbReference type="EMBL" id="THV03683.1"/>
    </source>
</evidence>
<dbReference type="OrthoDB" id="3046222at2759"/>
<proteinExistence type="predicted"/>
<dbReference type="Proteomes" id="UP000297245">
    <property type="component" value="Unassembled WGS sequence"/>
</dbReference>
<gene>
    <name evidence="1" type="ORF">K435DRAFT_650737</name>
</gene>
<name>A0A4S8MLB4_DENBC</name>
<accession>A0A4S8MLB4</accession>
<reference evidence="1 2" key="1">
    <citation type="journal article" date="2019" name="Nat. Ecol. Evol.">
        <title>Megaphylogeny resolves global patterns of mushroom evolution.</title>
        <authorList>
            <person name="Varga T."/>
            <person name="Krizsan K."/>
            <person name="Foldi C."/>
            <person name="Dima B."/>
            <person name="Sanchez-Garcia M."/>
            <person name="Sanchez-Ramirez S."/>
            <person name="Szollosi G.J."/>
            <person name="Szarkandi J.G."/>
            <person name="Papp V."/>
            <person name="Albert L."/>
            <person name="Andreopoulos W."/>
            <person name="Angelini C."/>
            <person name="Antonin V."/>
            <person name="Barry K.W."/>
            <person name="Bougher N.L."/>
            <person name="Buchanan P."/>
            <person name="Buyck B."/>
            <person name="Bense V."/>
            <person name="Catcheside P."/>
            <person name="Chovatia M."/>
            <person name="Cooper J."/>
            <person name="Damon W."/>
            <person name="Desjardin D."/>
            <person name="Finy P."/>
            <person name="Geml J."/>
            <person name="Haridas S."/>
            <person name="Hughes K."/>
            <person name="Justo A."/>
            <person name="Karasinski D."/>
            <person name="Kautmanova I."/>
            <person name="Kiss B."/>
            <person name="Kocsube S."/>
            <person name="Kotiranta H."/>
            <person name="LaButti K.M."/>
            <person name="Lechner B.E."/>
            <person name="Liimatainen K."/>
            <person name="Lipzen A."/>
            <person name="Lukacs Z."/>
            <person name="Mihaltcheva S."/>
            <person name="Morgado L.N."/>
            <person name="Niskanen T."/>
            <person name="Noordeloos M.E."/>
            <person name="Ohm R.A."/>
            <person name="Ortiz-Santana B."/>
            <person name="Ovrebo C."/>
            <person name="Racz N."/>
            <person name="Riley R."/>
            <person name="Savchenko A."/>
            <person name="Shiryaev A."/>
            <person name="Soop K."/>
            <person name="Spirin V."/>
            <person name="Szebenyi C."/>
            <person name="Tomsovsky M."/>
            <person name="Tulloss R.E."/>
            <person name="Uehling J."/>
            <person name="Grigoriev I.V."/>
            <person name="Vagvolgyi C."/>
            <person name="Papp T."/>
            <person name="Martin F.M."/>
            <person name="Miettinen O."/>
            <person name="Hibbett D.S."/>
            <person name="Nagy L.G."/>
        </authorList>
    </citation>
    <scope>NUCLEOTIDE SEQUENCE [LARGE SCALE GENOMIC DNA]</scope>
    <source>
        <strain evidence="1 2">CBS 962.96</strain>
    </source>
</reference>
<organism evidence="1 2">
    <name type="scientific">Dendrothele bispora (strain CBS 962.96)</name>
    <dbReference type="NCBI Taxonomy" id="1314807"/>
    <lineage>
        <taxon>Eukaryota</taxon>
        <taxon>Fungi</taxon>
        <taxon>Dikarya</taxon>
        <taxon>Basidiomycota</taxon>
        <taxon>Agaricomycotina</taxon>
        <taxon>Agaricomycetes</taxon>
        <taxon>Agaricomycetidae</taxon>
        <taxon>Agaricales</taxon>
        <taxon>Agaricales incertae sedis</taxon>
        <taxon>Dendrothele</taxon>
    </lineage>
</organism>
<dbReference type="EMBL" id="ML179064">
    <property type="protein sequence ID" value="THV03683.1"/>
    <property type="molecule type" value="Genomic_DNA"/>
</dbReference>
<evidence type="ECO:0000313" key="2">
    <source>
        <dbReference type="Proteomes" id="UP000297245"/>
    </source>
</evidence>
<protein>
    <submittedName>
        <fullName evidence="1">Uncharacterized protein</fullName>
    </submittedName>
</protein>